<dbReference type="SUPFAM" id="SSF47203">
    <property type="entry name" value="Acyl-CoA dehydrogenase C-terminal domain-like"/>
    <property type="match status" value="1"/>
</dbReference>
<dbReference type="Gene3D" id="1.10.540.10">
    <property type="entry name" value="Acyl-CoA dehydrogenase/oxidase, N-terminal domain"/>
    <property type="match status" value="1"/>
</dbReference>
<dbReference type="AlphaFoldDB" id="A0A4D7BEL0"/>
<dbReference type="Pfam" id="PF00441">
    <property type="entry name" value="Acyl-CoA_dh_1"/>
    <property type="match status" value="1"/>
</dbReference>
<keyword evidence="9" id="KW-1185">Reference proteome</keyword>
<dbReference type="Proteomes" id="UP000298781">
    <property type="component" value="Chromosome"/>
</dbReference>
<dbReference type="EMBL" id="CP039690">
    <property type="protein sequence ID" value="QCI66367.1"/>
    <property type="molecule type" value="Genomic_DNA"/>
</dbReference>
<dbReference type="InterPro" id="IPR036250">
    <property type="entry name" value="AcylCo_DH-like_C"/>
</dbReference>
<keyword evidence="4" id="KW-0274">FAD</keyword>
<dbReference type="InterPro" id="IPR009075">
    <property type="entry name" value="AcylCo_DH/oxidase_C"/>
</dbReference>
<dbReference type="GO" id="GO:0050660">
    <property type="term" value="F:flavin adenine dinucleotide binding"/>
    <property type="evidence" value="ECO:0007669"/>
    <property type="project" value="InterPro"/>
</dbReference>
<keyword evidence="5" id="KW-0560">Oxidoreductase</keyword>
<dbReference type="GO" id="GO:0003995">
    <property type="term" value="F:acyl-CoA dehydrogenase activity"/>
    <property type="evidence" value="ECO:0007669"/>
    <property type="project" value="TreeGrafter"/>
</dbReference>
<comment type="similarity">
    <text evidence="2">Belongs to the acyl-CoA dehydrogenase family.</text>
</comment>
<sequence>MDLAALLGDQLERLFLDHVDRNCLHAAESGIWPAALWSAVEDFGLRTALVPEAAGGSGLGWSEAGAILQRTGRFAAPIPLGETMIAAALLARAGIAIPEGVLVFADGRALKVDDGLIEGRLPAVAWAHAASHLVVAAGPDDDTRLCLLDLRHAEAHPLRSIGRDARDDVVLRGAKPVATAPIEAAAAVGILELGALMRASQIAGALRRVMELAVDYANTRQQFGRPIGRFQAIQQSLAQLAAEVAAAEVASAAGWRARDKSEAGLGKAGFEAAVARIRCSEAARLGCAIAHQVHGAIGVTDEHMLHYFTRRLWLWRLEFGAETWWAEELGATVLEAGGDKLWPLLTRDDPA</sequence>
<evidence type="ECO:0000259" key="7">
    <source>
        <dbReference type="Pfam" id="PF02771"/>
    </source>
</evidence>
<proteinExistence type="inferred from homology"/>
<keyword evidence="3" id="KW-0285">Flavoprotein</keyword>
<evidence type="ECO:0000256" key="1">
    <source>
        <dbReference type="ARBA" id="ARBA00001974"/>
    </source>
</evidence>
<organism evidence="8 9">
    <name type="scientific">Phreatobacter stygius</name>
    <dbReference type="NCBI Taxonomy" id="1940610"/>
    <lineage>
        <taxon>Bacteria</taxon>
        <taxon>Pseudomonadati</taxon>
        <taxon>Pseudomonadota</taxon>
        <taxon>Alphaproteobacteria</taxon>
        <taxon>Hyphomicrobiales</taxon>
        <taxon>Phreatobacteraceae</taxon>
        <taxon>Phreatobacter</taxon>
    </lineage>
</organism>
<dbReference type="PANTHER" id="PTHR43884">
    <property type="entry name" value="ACYL-COA DEHYDROGENASE"/>
    <property type="match status" value="1"/>
</dbReference>
<dbReference type="InterPro" id="IPR013786">
    <property type="entry name" value="AcylCoA_DH/ox_N"/>
</dbReference>
<evidence type="ECO:0000256" key="4">
    <source>
        <dbReference type="ARBA" id="ARBA00022827"/>
    </source>
</evidence>
<dbReference type="InterPro" id="IPR009100">
    <property type="entry name" value="AcylCoA_DH/oxidase_NM_dom_sf"/>
</dbReference>
<comment type="cofactor">
    <cofactor evidence="1">
        <name>FAD</name>
        <dbReference type="ChEBI" id="CHEBI:57692"/>
    </cofactor>
</comment>
<dbReference type="KEGG" id="pstg:E8M01_20365"/>
<evidence type="ECO:0000256" key="3">
    <source>
        <dbReference type="ARBA" id="ARBA00022630"/>
    </source>
</evidence>
<dbReference type="Pfam" id="PF02771">
    <property type="entry name" value="Acyl-CoA_dh_N"/>
    <property type="match status" value="1"/>
</dbReference>
<dbReference type="Gene3D" id="1.20.140.10">
    <property type="entry name" value="Butyryl-CoA Dehydrogenase, subunit A, domain 3"/>
    <property type="match status" value="1"/>
</dbReference>
<dbReference type="RefSeq" id="WP_136961810.1">
    <property type="nucleotide sequence ID" value="NZ_CP039690.1"/>
</dbReference>
<name>A0A4D7BEL0_9HYPH</name>
<evidence type="ECO:0000256" key="5">
    <source>
        <dbReference type="ARBA" id="ARBA00023002"/>
    </source>
</evidence>
<feature type="domain" description="Acyl-CoA dehydrogenase/oxidase N-terminal" evidence="7">
    <location>
        <begin position="9"/>
        <end position="94"/>
    </location>
</feature>
<accession>A0A4D7BEL0</accession>
<gene>
    <name evidence="8" type="ORF">E8M01_20365</name>
</gene>
<evidence type="ECO:0000313" key="8">
    <source>
        <dbReference type="EMBL" id="QCI66367.1"/>
    </source>
</evidence>
<dbReference type="PANTHER" id="PTHR43884:SF20">
    <property type="entry name" value="ACYL-COA DEHYDROGENASE FADE28"/>
    <property type="match status" value="1"/>
</dbReference>
<evidence type="ECO:0000256" key="2">
    <source>
        <dbReference type="ARBA" id="ARBA00009347"/>
    </source>
</evidence>
<feature type="domain" description="Acyl-CoA dehydrogenase/oxidase C-terminal" evidence="6">
    <location>
        <begin position="187"/>
        <end position="313"/>
    </location>
</feature>
<evidence type="ECO:0000259" key="6">
    <source>
        <dbReference type="Pfam" id="PF00441"/>
    </source>
</evidence>
<protein>
    <submittedName>
        <fullName evidence="8">Acyl-CoA dehydrogenase</fullName>
    </submittedName>
</protein>
<dbReference type="InterPro" id="IPR037069">
    <property type="entry name" value="AcylCoA_DH/ox_N_sf"/>
</dbReference>
<dbReference type="SUPFAM" id="SSF56645">
    <property type="entry name" value="Acyl-CoA dehydrogenase NM domain-like"/>
    <property type="match status" value="1"/>
</dbReference>
<evidence type="ECO:0000313" key="9">
    <source>
        <dbReference type="Proteomes" id="UP000298781"/>
    </source>
</evidence>
<reference evidence="8 9" key="1">
    <citation type="submission" date="2019-04" db="EMBL/GenBank/DDBJ databases">
        <title>Phreatobacter aquaticus sp. nov.</title>
        <authorList>
            <person name="Choi A."/>
        </authorList>
    </citation>
    <scope>NUCLEOTIDE SEQUENCE [LARGE SCALE GENOMIC DNA]</scope>
    <source>
        <strain evidence="8 9">KCTC 52518</strain>
    </source>
</reference>
<dbReference type="OrthoDB" id="2450120at2"/>